<accession>A0A150NYF2</accession>
<dbReference type="Pfam" id="PF25917">
    <property type="entry name" value="BSH_RND"/>
    <property type="match status" value="1"/>
</dbReference>
<evidence type="ECO:0000256" key="4">
    <source>
        <dbReference type="ARBA" id="ARBA00023136"/>
    </source>
</evidence>
<dbReference type="InterPro" id="IPR050739">
    <property type="entry name" value="MFP"/>
</dbReference>
<dbReference type="PANTHER" id="PTHR30386:SF26">
    <property type="entry name" value="TRANSPORT PROTEIN COMB"/>
    <property type="match status" value="1"/>
</dbReference>
<protein>
    <recommendedName>
        <fullName evidence="5">Multidrug resistance protein MdtA-like barrel-sandwich hybrid domain-containing protein</fullName>
    </recommendedName>
</protein>
<dbReference type="GO" id="GO:0016020">
    <property type="term" value="C:membrane"/>
    <property type="evidence" value="ECO:0007669"/>
    <property type="project" value="UniProtKB-SubCell"/>
</dbReference>
<organism evidence="6 7">
    <name type="scientific">Sorangium cellulosum</name>
    <name type="common">Polyangium cellulosum</name>
    <dbReference type="NCBI Taxonomy" id="56"/>
    <lineage>
        <taxon>Bacteria</taxon>
        <taxon>Pseudomonadati</taxon>
        <taxon>Myxococcota</taxon>
        <taxon>Polyangia</taxon>
        <taxon>Polyangiales</taxon>
        <taxon>Polyangiaceae</taxon>
        <taxon>Sorangium</taxon>
    </lineage>
</organism>
<proteinExistence type="predicted"/>
<sequence length="252" mass="26878">GPAVVQIAGRSDVTAAVSGSVSAIEVRAGQRVEAGQPLVRLDAAREAAELDRLERELDLQLVKLLRDPADQAARQAFASLRPERELAAVKLEEKTIRAPHAGRAGDLRIRSGQRLEAGDVVLTLLGDDARASVVAMLPGQHRPELRPGMPLRFEVTGYGYAYLDLEIASVGTELIGPGEVRRSLRQPIADTVKTDGPVVLVEARLPSGGFRADKRSLDFYPGMSGVAEATVRSESLLVALLPGLRLLDGGGR</sequence>
<gene>
    <name evidence="6" type="ORF">BE08_10690</name>
</gene>
<dbReference type="AlphaFoldDB" id="A0A150NYF2"/>
<evidence type="ECO:0000256" key="1">
    <source>
        <dbReference type="ARBA" id="ARBA00004167"/>
    </source>
</evidence>
<evidence type="ECO:0000256" key="2">
    <source>
        <dbReference type="ARBA" id="ARBA00022692"/>
    </source>
</evidence>
<reference evidence="6 7" key="1">
    <citation type="submission" date="2014-02" db="EMBL/GenBank/DDBJ databases">
        <title>The small core and large imbalanced accessory genome model reveals a collaborative survival strategy of Sorangium cellulosum strains in nature.</title>
        <authorList>
            <person name="Han K."/>
            <person name="Peng R."/>
            <person name="Blom J."/>
            <person name="Li Y.-Z."/>
        </authorList>
    </citation>
    <scope>NUCLEOTIDE SEQUENCE [LARGE SCALE GENOMIC DNA]</scope>
    <source>
        <strain evidence="6 7">So0157-25</strain>
    </source>
</reference>
<evidence type="ECO:0000313" key="6">
    <source>
        <dbReference type="EMBL" id="KYF46908.1"/>
    </source>
</evidence>
<name>A0A150NYF2_SORCE</name>
<dbReference type="PANTHER" id="PTHR30386">
    <property type="entry name" value="MEMBRANE FUSION SUBUNIT OF EMRAB-TOLC MULTIDRUG EFFLUX PUMP"/>
    <property type="match status" value="1"/>
</dbReference>
<feature type="non-terminal residue" evidence="6">
    <location>
        <position position="1"/>
    </location>
</feature>
<feature type="domain" description="Multidrug resistance protein MdtA-like barrel-sandwich hybrid" evidence="5">
    <location>
        <begin position="12"/>
        <end position="119"/>
    </location>
</feature>
<evidence type="ECO:0000259" key="5">
    <source>
        <dbReference type="Pfam" id="PF25917"/>
    </source>
</evidence>
<dbReference type="EMBL" id="JELY01003694">
    <property type="protein sequence ID" value="KYF46908.1"/>
    <property type="molecule type" value="Genomic_DNA"/>
</dbReference>
<keyword evidence="3" id="KW-1133">Transmembrane helix</keyword>
<dbReference type="InterPro" id="IPR058625">
    <property type="entry name" value="MdtA-like_BSH"/>
</dbReference>
<comment type="caution">
    <text evidence="6">The sequence shown here is derived from an EMBL/GenBank/DDBJ whole genome shotgun (WGS) entry which is preliminary data.</text>
</comment>
<dbReference type="SUPFAM" id="SSF111369">
    <property type="entry name" value="HlyD-like secretion proteins"/>
    <property type="match status" value="1"/>
</dbReference>
<evidence type="ECO:0000256" key="3">
    <source>
        <dbReference type="ARBA" id="ARBA00022989"/>
    </source>
</evidence>
<comment type="subcellular location">
    <subcellularLocation>
        <location evidence="1">Membrane</location>
        <topology evidence="1">Single-pass membrane protein</topology>
    </subcellularLocation>
</comment>
<dbReference type="Gene3D" id="2.40.50.100">
    <property type="match status" value="1"/>
</dbReference>
<keyword evidence="2" id="KW-0812">Transmembrane</keyword>
<evidence type="ECO:0000313" key="7">
    <source>
        <dbReference type="Proteomes" id="UP000075420"/>
    </source>
</evidence>
<dbReference type="Proteomes" id="UP000075420">
    <property type="component" value="Unassembled WGS sequence"/>
</dbReference>
<keyword evidence="4" id="KW-0472">Membrane</keyword>